<evidence type="ECO:0000259" key="4">
    <source>
        <dbReference type="PROSITE" id="PS01124"/>
    </source>
</evidence>
<dbReference type="PANTHER" id="PTHR43280:SF2">
    <property type="entry name" value="HTH-TYPE TRANSCRIPTIONAL REGULATOR EXSA"/>
    <property type="match status" value="1"/>
</dbReference>
<dbReference type="InterPro" id="IPR037923">
    <property type="entry name" value="HTH-like"/>
</dbReference>
<keyword evidence="2" id="KW-0238">DNA-binding</keyword>
<dbReference type="SUPFAM" id="SSF46689">
    <property type="entry name" value="Homeodomain-like"/>
    <property type="match status" value="1"/>
</dbReference>
<sequence length="288" mass="33867">MQKENLYQPYEIEVKTLEEGPAPGHVHSFFELVYVLEGTGIQCINNHEFSYFPNHMFLITPEDCHAFKVQTATRFFFMRFNDAYIASGSLKADRQRHRAFNQRLEFILQSANHQPGCILWKQDDKLLMRPLLEAMARELSNRELYSQEIIEQFVNTVLWIVVRNIARTLPQKVDAVSAEKTQDILQYIHTNIYEPEMLRAPVIAGHFGISVNYLGKYFKKHTAETLQQYITTYKLKLVEKRLLHSDMRINEIAMELNFADESHLNRIFKKYQGMSPTAYRKSRRRVAV</sequence>
<dbReference type="EMBL" id="QCYK01000002">
    <property type="protein sequence ID" value="PUZ24813.1"/>
    <property type="molecule type" value="Genomic_DNA"/>
</dbReference>
<accession>A0A2T7BF14</accession>
<gene>
    <name evidence="5" type="ORF">DCC81_10815</name>
</gene>
<dbReference type="SUPFAM" id="SSF51215">
    <property type="entry name" value="Regulatory protein AraC"/>
    <property type="match status" value="1"/>
</dbReference>
<comment type="caution">
    <text evidence="5">The sequence shown here is derived from an EMBL/GenBank/DDBJ whole genome shotgun (WGS) entry which is preliminary data.</text>
</comment>
<evidence type="ECO:0000256" key="1">
    <source>
        <dbReference type="ARBA" id="ARBA00023015"/>
    </source>
</evidence>
<keyword evidence="6" id="KW-1185">Reference proteome</keyword>
<dbReference type="InterPro" id="IPR018062">
    <property type="entry name" value="HTH_AraC-typ_CS"/>
</dbReference>
<dbReference type="PROSITE" id="PS00041">
    <property type="entry name" value="HTH_ARAC_FAMILY_1"/>
    <property type="match status" value="1"/>
</dbReference>
<dbReference type="SMART" id="SM00342">
    <property type="entry name" value="HTH_ARAC"/>
    <property type="match status" value="1"/>
</dbReference>
<dbReference type="GO" id="GO:0003700">
    <property type="term" value="F:DNA-binding transcription factor activity"/>
    <property type="evidence" value="ECO:0007669"/>
    <property type="project" value="InterPro"/>
</dbReference>
<dbReference type="Proteomes" id="UP000244450">
    <property type="component" value="Unassembled WGS sequence"/>
</dbReference>
<evidence type="ECO:0000256" key="3">
    <source>
        <dbReference type="ARBA" id="ARBA00023163"/>
    </source>
</evidence>
<evidence type="ECO:0000313" key="6">
    <source>
        <dbReference type="Proteomes" id="UP000244450"/>
    </source>
</evidence>
<dbReference type="Pfam" id="PF12833">
    <property type="entry name" value="HTH_18"/>
    <property type="match status" value="1"/>
</dbReference>
<reference evidence="5 6" key="1">
    <citation type="submission" date="2018-04" db="EMBL/GenBank/DDBJ databases">
        <title>Chitinophaga fuyangensis sp. nov., isolated from soil in a chemical factory.</title>
        <authorList>
            <person name="Chen K."/>
        </authorList>
    </citation>
    <scope>NUCLEOTIDE SEQUENCE [LARGE SCALE GENOMIC DNA]</scope>
    <source>
        <strain evidence="5 6">LY-1</strain>
    </source>
</reference>
<dbReference type="InterPro" id="IPR009057">
    <property type="entry name" value="Homeodomain-like_sf"/>
</dbReference>
<dbReference type="PROSITE" id="PS01124">
    <property type="entry name" value="HTH_ARAC_FAMILY_2"/>
    <property type="match status" value="1"/>
</dbReference>
<dbReference type="Gene3D" id="1.10.10.60">
    <property type="entry name" value="Homeodomain-like"/>
    <property type="match status" value="2"/>
</dbReference>
<protein>
    <submittedName>
        <fullName evidence="5">AraC family transcriptional regulator</fullName>
    </submittedName>
</protein>
<dbReference type="Pfam" id="PF02311">
    <property type="entry name" value="AraC_binding"/>
    <property type="match status" value="1"/>
</dbReference>
<dbReference type="RefSeq" id="WP_108686654.1">
    <property type="nucleotide sequence ID" value="NZ_QCYK01000002.1"/>
</dbReference>
<keyword evidence="3" id="KW-0804">Transcription</keyword>
<dbReference type="InterPro" id="IPR018060">
    <property type="entry name" value="HTH_AraC"/>
</dbReference>
<dbReference type="PANTHER" id="PTHR43280">
    <property type="entry name" value="ARAC-FAMILY TRANSCRIPTIONAL REGULATOR"/>
    <property type="match status" value="1"/>
</dbReference>
<evidence type="ECO:0000256" key="2">
    <source>
        <dbReference type="ARBA" id="ARBA00023125"/>
    </source>
</evidence>
<dbReference type="Gene3D" id="2.60.120.10">
    <property type="entry name" value="Jelly Rolls"/>
    <property type="match status" value="1"/>
</dbReference>
<name>A0A2T7BF14_9BACT</name>
<organism evidence="5 6">
    <name type="scientific">Chitinophaga parva</name>
    <dbReference type="NCBI Taxonomy" id="2169414"/>
    <lineage>
        <taxon>Bacteria</taxon>
        <taxon>Pseudomonadati</taxon>
        <taxon>Bacteroidota</taxon>
        <taxon>Chitinophagia</taxon>
        <taxon>Chitinophagales</taxon>
        <taxon>Chitinophagaceae</taxon>
        <taxon>Chitinophaga</taxon>
    </lineage>
</organism>
<feature type="domain" description="HTH araC/xylS-type" evidence="4">
    <location>
        <begin position="182"/>
        <end position="282"/>
    </location>
</feature>
<dbReference type="InterPro" id="IPR014710">
    <property type="entry name" value="RmlC-like_jellyroll"/>
</dbReference>
<dbReference type="OrthoDB" id="636258at2"/>
<keyword evidence="1" id="KW-0805">Transcription regulation</keyword>
<evidence type="ECO:0000313" key="5">
    <source>
        <dbReference type="EMBL" id="PUZ24813.1"/>
    </source>
</evidence>
<dbReference type="AlphaFoldDB" id="A0A2T7BF14"/>
<dbReference type="GO" id="GO:0043565">
    <property type="term" value="F:sequence-specific DNA binding"/>
    <property type="evidence" value="ECO:0007669"/>
    <property type="project" value="InterPro"/>
</dbReference>
<dbReference type="InterPro" id="IPR003313">
    <property type="entry name" value="AraC-bd"/>
</dbReference>
<proteinExistence type="predicted"/>